<reference evidence="1 2" key="1">
    <citation type="submission" date="2023-08" db="EMBL/GenBank/DDBJ databases">
        <title>Pleionea litopenaei sp. nov., isolated from stomach of juvenile Litopenaeus vannamei.</title>
        <authorList>
            <person name="Rho A.M."/>
            <person name="Hwang C.Y."/>
        </authorList>
    </citation>
    <scope>NUCLEOTIDE SEQUENCE [LARGE SCALE GENOMIC DNA]</scope>
    <source>
        <strain evidence="1 2">HL-JVS1</strain>
    </source>
</reference>
<dbReference type="EMBL" id="CP133548">
    <property type="protein sequence ID" value="WMS88839.1"/>
    <property type="molecule type" value="Genomic_DNA"/>
</dbReference>
<proteinExistence type="predicted"/>
<dbReference type="KEGG" id="plei:Q9312_07945"/>
<dbReference type="RefSeq" id="WP_309204059.1">
    <property type="nucleotide sequence ID" value="NZ_CP133548.1"/>
</dbReference>
<dbReference type="Proteomes" id="UP001239782">
    <property type="component" value="Chromosome"/>
</dbReference>
<gene>
    <name evidence="1" type="ORF">Q9312_07945</name>
</gene>
<organism evidence="1 2">
    <name type="scientific">Pleionea litopenaei</name>
    <dbReference type="NCBI Taxonomy" id="3070815"/>
    <lineage>
        <taxon>Bacteria</taxon>
        <taxon>Pseudomonadati</taxon>
        <taxon>Pseudomonadota</taxon>
        <taxon>Gammaproteobacteria</taxon>
        <taxon>Oceanospirillales</taxon>
        <taxon>Pleioneaceae</taxon>
        <taxon>Pleionea</taxon>
    </lineage>
</organism>
<dbReference type="AlphaFoldDB" id="A0AA51X8E1"/>
<keyword evidence="2" id="KW-1185">Reference proteome</keyword>
<evidence type="ECO:0000313" key="1">
    <source>
        <dbReference type="EMBL" id="WMS88839.1"/>
    </source>
</evidence>
<name>A0AA51X8E1_9GAMM</name>
<accession>A0AA51X8E1</accession>
<protein>
    <submittedName>
        <fullName evidence="1">Uncharacterized protein</fullName>
    </submittedName>
</protein>
<sequence length="77" mass="9365">MSNNRNRAWRRFKKRINRSKGMGSGELYKPEKNWKLMYLRRNKLARAKQLGFDYPVKNQRQIVEQEVTSNESLFDEE</sequence>
<evidence type="ECO:0000313" key="2">
    <source>
        <dbReference type="Proteomes" id="UP001239782"/>
    </source>
</evidence>